<dbReference type="PANTHER" id="PTHR32166:SF81">
    <property type="entry name" value="OS06G0658400 PROTEIN"/>
    <property type="match status" value="1"/>
</dbReference>
<dbReference type="PANTHER" id="PTHR32166">
    <property type="entry name" value="OSJNBA0013A04.12 PROTEIN"/>
    <property type="match status" value="1"/>
</dbReference>
<organism evidence="2 3">
    <name type="scientific">Phaseolus vulgaris</name>
    <name type="common">Kidney bean</name>
    <name type="synonym">French bean</name>
    <dbReference type="NCBI Taxonomy" id="3885"/>
    <lineage>
        <taxon>Eukaryota</taxon>
        <taxon>Viridiplantae</taxon>
        <taxon>Streptophyta</taxon>
        <taxon>Embryophyta</taxon>
        <taxon>Tracheophyta</taxon>
        <taxon>Spermatophyta</taxon>
        <taxon>Magnoliopsida</taxon>
        <taxon>eudicotyledons</taxon>
        <taxon>Gunneridae</taxon>
        <taxon>Pentapetalae</taxon>
        <taxon>rosids</taxon>
        <taxon>fabids</taxon>
        <taxon>Fabales</taxon>
        <taxon>Fabaceae</taxon>
        <taxon>Papilionoideae</taxon>
        <taxon>50 kb inversion clade</taxon>
        <taxon>NPAAA clade</taxon>
        <taxon>indigoferoid/millettioid clade</taxon>
        <taxon>Phaseoleae</taxon>
        <taxon>Phaseolus</taxon>
    </lineage>
</organism>
<gene>
    <name evidence="2" type="ORF">PHAVU_007G170700g</name>
</gene>
<accession>V7BFH1</accession>
<dbReference type="OrthoDB" id="1937290at2759"/>
<dbReference type="Gramene" id="ESW16614">
    <property type="protein sequence ID" value="ESW16614"/>
    <property type="gene ID" value="PHAVU_007G170700g"/>
</dbReference>
<protein>
    <recommendedName>
        <fullName evidence="1">DUF659 domain-containing protein</fullName>
    </recommendedName>
</protein>
<evidence type="ECO:0000313" key="3">
    <source>
        <dbReference type="Proteomes" id="UP000000226"/>
    </source>
</evidence>
<dbReference type="Pfam" id="PF04937">
    <property type="entry name" value="DUF659"/>
    <property type="match status" value="1"/>
</dbReference>
<dbReference type="EMBL" id="CM002294">
    <property type="protein sequence ID" value="ESW16614.1"/>
    <property type="molecule type" value="Genomic_DNA"/>
</dbReference>
<sequence>MNIPNQAIEQEDETKPLWRYVSKLRKTPGGGNNMIKCSLCNFSFNGSYTQVRAHLLKLTGVGVRICPKVTPSKLVEFKKLDNEATLKIEGLKQKEVHLPPVSDEGNQTNSDDNPKFKGSLQAAFNIQARDTLDCEIARMFYSSGLPFHLSRSPYYRSAFSYAANTSNLSEYVPPTYNKLRGHLLSKERSHVENLLQPIQNSWNQKGVTIVSDGWSDPQRKPLIDFMATTESGSVFLKSINRYGEIKDKDFIAKHIRDVIMEVGQNNVVQIITDNADVCKAAGMLIELEFPSIYWSPCVVHTLNLALQNICAAKNTEKNSDIYHQCSWISQIVDDATFVKNFIMGHSMRLSMFNNFNSLKLLSLAPTRFASTIVMLKRFRSLKKGLQEMVISDEWSFYKEDNVDSAQFVKETLLTDHWWMKVDYILAFIAPIYDVLRKTDTNMATLHLIYEMWDSMIENVRRVIYHHERKTKAEYSSFFEVVKLILMDRWTKSNIPLHCLAHSLNPRYYSHEWLNEDSKRLAPHQDVEITHERNKCFMRYFDDADVRKQVNIEFVNFSNGREDFADVDSLRDRKIPQNTKKRKLNCGILQEMIFHLVKMEFLRLLLYLLMNQN</sequence>
<dbReference type="SUPFAM" id="SSF53098">
    <property type="entry name" value="Ribonuclease H-like"/>
    <property type="match status" value="1"/>
</dbReference>
<dbReference type="InterPro" id="IPR007021">
    <property type="entry name" value="DUF659"/>
</dbReference>
<dbReference type="InterPro" id="IPR012337">
    <property type="entry name" value="RNaseH-like_sf"/>
</dbReference>
<dbReference type="STRING" id="3885.V7BFH1"/>
<dbReference type="Proteomes" id="UP000000226">
    <property type="component" value="Chromosome 7"/>
</dbReference>
<dbReference type="OMA" id="YEDIHRI"/>
<dbReference type="AlphaFoldDB" id="V7BFH1"/>
<dbReference type="eggNOG" id="ENOG502RJJK">
    <property type="taxonomic scope" value="Eukaryota"/>
</dbReference>
<reference evidence="3" key="1">
    <citation type="journal article" date="2014" name="Nat. Genet.">
        <title>A reference genome for common bean and genome-wide analysis of dual domestications.</title>
        <authorList>
            <person name="Schmutz J."/>
            <person name="McClean P.E."/>
            <person name="Mamidi S."/>
            <person name="Wu G.A."/>
            <person name="Cannon S.B."/>
            <person name="Grimwood J."/>
            <person name="Jenkins J."/>
            <person name="Shu S."/>
            <person name="Song Q."/>
            <person name="Chavarro C."/>
            <person name="Torres-Torres M."/>
            <person name="Geffroy V."/>
            <person name="Moghaddam S.M."/>
            <person name="Gao D."/>
            <person name="Abernathy B."/>
            <person name="Barry K."/>
            <person name="Blair M."/>
            <person name="Brick M.A."/>
            <person name="Chovatia M."/>
            <person name="Gepts P."/>
            <person name="Goodstein D.M."/>
            <person name="Gonzales M."/>
            <person name="Hellsten U."/>
            <person name="Hyten D.L."/>
            <person name="Jia G."/>
            <person name="Kelly J.D."/>
            <person name="Kudrna D."/>
            <person name="Lee R."/>
            <person name="Richard M.M."/>
            <person name="Miklas P.N."/>
            <person name="Osorno J.M."/>
            <person name="Rodrigues J."/>
            <person name="Thareau V."/>
            <person name="Urrea C.A."/>
            <person name="Wang M."/>
            <person name="Yu Y."/>
            <person name="Zhang M."/>
            <person name="Wing R.A."/>
            <person name="Cregan P.B."/>
            <person name="Rokhsar D.S."/>
            <person name="Jackson S.A."/>
        </authorList>
    </citation>
    <scope>NUCLEOTIDE SEQUENCE [LARGE SCALE GENOMIC DNA]</scope>
    <source>
        <strain evidence="3">cv. G19833</strain>
    </source>
</reference>
<evidence type="ECO:0000259" key="1">
    <source>
        <dbReference type="Pfam" id="PF04937"/>
    </source>
</evidence>
<proteinExistence type="predicted"/>
<evidence type="ECO:0000313" key="2">
    <source>
        <dbReference type="EMBL" id="ESW16614.1"/>
    </source>
</evidence>
<name>V7BFH1_PHAVU</name>
<feature type="domain" description="DUF659" evidence="1">
    <location>
        <begin position="174"/>
        <end position="336"/>
    </location>
</feature>
<keyword evidence="3" id="KW-1185">Reference proteome</keyword>